<dbReference type="InterPro" id="IPR000719">
    <property type="entry name" value="Prot_kinase_dom"/>
</dbReference>
<dbReference type="InterPro" id="IPR036890">
    <property type="entry name" value="HATPase_C_sf"/>
</dbReference>
<dbReference type="CDD" id="cd00075">
    <property type="entry name" value="HATPase"/>
    <property type="match status" value="1"/>
</dbReference>
<dbReference type="PROSITE" id="PS50011">
    <property type="entry name" value="PROTEIN_KINASE_DOM"/>
    <property type="match status" value="1"/>
</dbReference>
<dbReference type="SUPFAM" id="SSF52540">
    <property type="entry name" value="P-loop containing nucleoside triphosphate hydrolases"/>
    <property type="match status" value="1"/>
</dbReference>
<sequence>MFQIPGYEIGQNLYQGIRHLVFRGTRLRDGLSVVIKIKNIDQPNSEDLALFLHEFRTVQQLHHEGIVRALDTVVMEDYLAIVLEDVEGVTLAAFLQQRPISLDLFLPMAIQLADTLEAIHQQGVIHRDIKPENILINQSGQPLLSDFGLAVGIDADGVGPPGFDEHQRSVAGSPAYMAPEQSGRTNRVLDDRCDLYALGVCFFEMLTGTLPFQHEEPAALIHAHLAVRPPVPHHRNPTIPKTLSAVVLKLLEKNPEDRYQSGAGLKADLELCRDQRAENGTISAFPLGQQEKIKKLIVSNKLYGREKQLASLQEGLQRVAQGSGEFAVVTGRPGVGKTTLIRALYPAVQQHQGYLLEGKYAMHRREVPYSAVVDAFRGLIRQILTESPQQLETWRRRFELAMGRNASLMTEVLPDLAKITGPTAPVATHDPVKFRNQFESFIRALCRAESPLVLFLDDVQWIDLASLSLLQTLAMSPRFRNLFMVISFRNNEVGPSHPLRFVLETLEKNTNLNAMRLGRLNREHVRGLIADSLHKNPGAVSGLADLLWRKTGGVPLTVRRLMLDLFHRGLLRFDHQDGWTWDNEAIEEMPLDEPLARLLQKNLASLPPATVDVLAVAACFGDTFRLTELAKVAGKEPQELGDLLKPAVQMDVVHRVRVGYAFHHDRLCEALVTRLTPEEKGRIHLKIGALELERHTQKPATETLFHVVHHFNAGVDQITDREARRRLAQQNYEAGKHAFAASAFANAVAYFDMADDLWEREENDRFWLDLQQQRLAGRYLSGDHSRSELLLRELLPQIEAPLARGRLYAVAIQLRVHEQRNAAALDMAMEALNEWQVKLPIHSAVAEEKTRAMWQHWSAFSNQTQPDTLLENPPPPMEDKEHRLFMTLSAGVLPATFHCNHHALDQFLYEMLQRSREHGFSPETAPALQLFAARMLTSHRDYREAYRLSRYALQVAEVIGAAHAAGRCQLFHGVFHQYWGEPIADGEHTFKKAVERCLEAGDPLYAAFAADAVVLNSFMHGVSLNKVIHQALKYLPFLRITRNQTSLDICSYCLHQALRLAGPQEHPDLETHEPLNETRFWARIERDGNQYLIAVCSVVSLFTALLEDDMPRAQDAVKRLQPRRAFLLHTQRLYESLLLEGLVTARAAADPKKRPQALVTLRETLCELQHWAEIHARNFGAGAALIHAEILGLEDELNGALHAYQAAVQAAKNNAAHALTALIFQQIERCFANHQLGTFAYTSSLKPQLYLRLWGMTLPGRHDDFRFNAAPVEQNFNLSRTHTTARKDLEDLAVGQALQVLAHEGRPADLLKTLVDIIVETSGAERAVLLLERERHFYVEVIHTPDPEENEVLCSIPLEHYKTLPATLLHYVLRTKETTVLHQEGDHPPFHQDPYYQNGACASAVCIPLPLCNRLIGLLYLENRLLAGLFAPSRLQMVQLIATQAAVSLRNTQLGTELSRARNDLEQSNQAMSRRIEGHSAEIEARDHELAVLERLVQVSKRKQNWSSDLAHILEEGLALLESGQHALFFSTFTKPNSVSLVASVGYPTPPGQIDMPQIYLEQTINEKAEQWESGVYRMARRDFPIQLIGWQEEEQDYRLVLLTICPEEHVEALLVFEHQGEPTDHDTTHQQIRKLARFRDHALSVYVKSKLMFQLEQSNQQLASAQEKLVNQERMAAVGALAAGIGHEIRNPLNFINNFAMVSRELTQELAVLLEQQQKFIEGPAYEEVDLLLSDITDNALLIQNHGERAAGIIKSMMLLSRGQSMHRELIDVNNLVDEYTDLAYHGLRVQQTSANVRIERTMDPAQPKIFAVAQDLSRVIINLVNNAFYAVVKKKETSDDSFQPRIRVTTQGDGDYVQIRIYDNGTGIPRKLTDRIFNPFFTTKPAGEGTGLGLPICREIIEEQHHGEMTVSSEDGFFTEFMLRLPRDSRRTGRRRGQRQAQPAAD</sequence>
<dbReference type="PROSITE" id="PS00108">
    <property type="entry name" value="PROTEIN_KINASE_ST"/>
    <property type="match status" value="1"/>
</dbReference>
<dbReference type="SMART" id="SM00220">
    <property type="entry name" value="S_TKc"/>
    <property type="match status" value="1"/>
</dbReference>
<dbReference type="SUPFAM" id="SSF55781">
    <property type="entry name" value="GAF domain-like"/>
    <property type="match status" value="1"/>
</dbReference>
<dbReference type="RefSeq" id="WP_207861085.1">
    <property type="nucleotide sequence ID" value="NZ_JAFREP010000022.1"/>
</dbReference>
<keyword evidence="3" id="KW-0597">Phosphoprotein</keyword>
<dbReference type="SMART" id="SM00065">
    <property type="entry name" value="GAF"/>
    <property type="match status" value="1"/>
</dbReference>
<dbReference type="InterPro" id="IPR004358">
    <property type="entry name" value="Sig_transdc_His_kin-like_C"/>
</dbReference>
<reference evidence="7" key="1">
    <citation type="submission" date="2021-03" db="EMBL/GenBank/DDBJ databases">
        <authorList>
            <person name="Wang G."/>
        </authorList>
    </citation>
    <scope>NUCLEOTIDE SEQUENCE</scope>
    <source>
        <strain evidence="7">KCTC 12899</strain>
    </source>
</reference>
<dbReference type="InterPro" id="IPR011009">
    <property type="entry name" value="Kinase-like_dom_sf"/>
</dbReference>
<dbReference type="CDD" id="cd14014">
    <property type="entry name" value="STKc_PknB_like"/>
    <property type="match status" value="1"/>
</dbReference>
<dbReference type="PRINTS" id="PR00344">
    <property type="entry name" value="BCTRLSENSOR"/>
</dbReference>
<evidence type="ECO:0000256" key="1">
    <source>
        <dbReference type="ARBA" id="ARBA00000085"/>
    </source>
</evidence>
<dbReference type="InterPro" id="IPR029016">
    <property type="entry name" value="GAF-like_dom_sf"/>
</dbReference>
<feature type="domain" description="Histidine kinase" evidence="6">
    <location>
        <begin position="1685"/>
        <end position="1931"/>
    </location>
</feature>
<dbReference type="EC" id="2.7.13.3" evidence="2"/>
<dbReference type="PROSITE" id="PS50109">
    <property type="entry name" value="HIS_KIN"/>
    <property type="match status" value="1"/>
</dbReference>
<dbReference type="SUPFAM" id="SSF56112">
    <property type="entry name" value="Protein kinase-like (PK-like)"/>
    <property type="match status" value="1"/>
</dbReference>
<dbReference type="Pfam" id="PF13191">
    <property type="entry name" value="AAA_16"/>
    <property type="match status" value="1"/>
</dbReference>
<organism evidence="7 8">
    <name type="scientific">Acanthopleuribacter pedis</name>
    <dbReference type="NCBI Taxonomy" id="442870"/>
    <lineage>
        <taxon>Bacteria</taxon>
        <taxon>Pseudomonadati</taxon>
        <taxon>Acidobacteriota</taxon>
        <taxon>Holophagae</taxon>
        <taxon>Acanthopleuribacterales</taxon>
        <taxon>Acanthopleuribacteraceae</taxon>
        <taxon>Acanthopleuribacter</taxon>
    </lineage>
</organism>
<dbReference type="Gene3D" id="3.30.200.20">
    <property type="entry name" value="Phosphorylase Kinase, domain 1"/>
    <property type="match status" value="1"/>
</dbReference>
<dbReference type="InterPro" id="IPR036097">
    <property type="entry name" value="HisK_dim/P_sf"/>
</dbReference>
<comment type="catalytic activity">
    <reaction evidence="1">
        <text>ATP + protein L-histidine = ADP + protein N-phospho-L-histidine.</text>
        <dbReference type="EC" id="2.7.13.3"/>
    </reaction>
</comment>
<dbReference type="EMBL" id="JAFREP010000022">
    <property type="protein sequence ID" value="MBO1321110.1"/>
    <property type="molecule type" value="Genomic_DNA"/>
</dbReference>
<accession>A0A8J7QIV7</accession>
<dbReference type="Pfam" id="PF01590">
    <property type="entry name" value="GAF"/>
    <property type="match status" value="1"/>
</dbReference>
<dbReference type="Gene3D" id="1.10.287.130">
    <property type="match status" value="1"/>
</dbReference>
<dbReference type="InterPro" id="IPR005467">
    <property type="entry name" value="His_kinase_dom"/>
</dbReference>
<feature type="coiled-coil region" evidence="4">
    <location>
        <begin position="1649"/>
        <end position="1676"/>
    </location>
</feature>
<dbReference type="Pfam" id="PF00069">
    <property type="entry name" value="Pkinase"/>
    <property type="match status" value="1"/>
</dbReference>
<dbReference type="GO" id="GO:0000155">
    <property type="term" value="F:phosphorelay sensor kinase activity"/>
    <property type="evidence" value="ECO:0007669"/>
    <property type="project" value="InterPro"/>
</dbReference>
<dbReference type="InterPro" id="IPR008271">
    <property type="entry name" value="Ser/Thr_kinase_AS"/>
</dbReference>
<dbReference type="Gene3D" id="3.30.565.10">
    <property type="entry name" value="Histidine kinase-like ATPase, C-terminal domain"/>
    <property type="match status" value="1"/>
</dbReference>
<dbReference type="InterPro" id="IPR053159">
    <property type="entry name" value="Hybrid_Histidine_Kinase"/>
</dbReference>
<dbReference type="SUPFAM" id="SSF55874">
    <property type="entry name" value="ATPase domain of HSP90 chaperone/DNA topoisomerase II/histidine kinase"/>
    <property type="match status" value="1"/>
</dbReference>
<dbReference type="InterPro" id="IPR003018">
    <property type="entry name" value="GAF"/>
</dbReference>
<dbReference type="GO" id="GO:0005524">
    <property type="term" value="F:ATP binding"/>
    <property type="evidence" value="ECO:0007669"/>
    <property type="project" value="InterPro"/>
</dbReference>
<name>A0A8J7QIV7_9BACT</name>
<dbReference type="Pfam" id="PF02518">
    <property type="entry name" value="HATPase_c"/>
    <property type="match status" value="1"/>
</dbReference>
<dbReference type="Gene3D" id="3.30.450.40">
    <property type="match status" value="1"/>
</dbReference>
<comment type="caution">
    <text evidence="7">The sequence shown here is derived from an EMBL/GenBank/DDBJ whole genome shotgun (WGS) entry which is preliminary data.</text>
</comment>
<dbReference type="InterPro" id="IPR003594">
    <property type="entry name" value="HATPase_dom"/>
</dbReference>
<keyword evidence="4" id="KW-0175">Coiled coil</keyword>
<protein>
    <recommendedName>
        <fullName evidence="2">histidine kinase</fullName>
        <ecNumber evidence="2">2.7.13.3</ecNumber>
    </recommendedName>
</protein>
<dbReference type="Proteomes" id="UP000664417">
    <property type="component" value="Unassembled WGS sequence"/>
</dbReference>
<dbReference type="SMART" id="SM00387">
    <property type="entry name" value="HATPase_c"/>
    <property type="match status" value="1"/>
</dbReference>
<evidence type="ECO:0000256" key="3">
    <source>
        <dbReference type="ARBA" id="ARBA00022553"/>
    </source>
</evidence>
<dbReference type="InterPro" id="IPR041664">
    <property type="entry name" value="AAA_16"/>
</dbReference>
<dbReference type="CDD" id="cd00082">
    <property type="entry name" value="HisKA"/>
    <property type="match status" value="1"/>
</dbReference>
<evidence type="ECO:0000256" key="4">
    <source>
        <dbReference type="SAM" id="Coils"/>
    </source>
</evidence>
<dbReference type="SUPFAM" id="SSF47384">
    <property type="entry name" value="Homodimeric domain of signal transducing histidine kinase"/>
    <property type="match status" value="1"/>
</dbReference>
<dbReference type="Gene3D" id="3.40.50.300">
    <property type="entry name" value="P-loop containing nucleotide triphosphate hydrolases"/>
    <property type="match status" value="1"/>
</dbReference>
<gene>
    <name evidence="7" type="ORF">J3U88_21705</name>
</gene>
<dbReference type="InterPro" id="IPR027417">
    <property type="entry name" value="P-loop_NTPase"/>
</dbReference>
<dbReference type="Gene3D" id="1.10.510.10">
    <property type="entry name" value="Transferase(Phosphotransferase) domain 1"/>
    <property type="match status" value="1"/>
</dbReference>
<evidence type="ECO:0000259" key="5">
    <source>
        <dbReference type="PROSITE" id="PS50011"/>
    </source>
</evidence>
<evidence type="ECO:0000256" key="2">
    <source>
        <dbReference type="ARBA" id="ARBA00012438"/>
    </source>
</evidence>
<feature type="coiled-coil region" evidence="4">
    <location>
        <begin position="1451"/>
        <end position="1482"/>
    </location>
</feature>
<dbReference type="PANTHER" id="PTHR43642:SF1">
    <property type="entry name" value="HYBRID SIGNAL TRANSDUCTION HISTIDINE KINASE G"/>
    <property type="match status" value="1"/>
</dbReference>
<dbReference type="InterPro" id="IPR003661">
    <property type="entry name" value="HisK_dim/P_dom"/>
</dbReference>
<feature type="domain" description="Protein kinase" evidence="5">
    <location>
        <begin position="7"/>
        <end position="271"/>
    </location>
</feature>
<proteinExistence type="predicted"/>
<dbReference type="PANTHER" id="PTHR43642">
    <property type="entry name" value="HYBRID SIGNAL TRANSDUCTION HISTIDINE KINASE G"/>
    <property type="match status" value="1"/>
</dbReference>
<evidence type="ECO:0000259" key="6">
    <source>
        <dbReference type="PROSITE" id="PS50109"/>
    </source>
</evidence>
<evidence type="ECO:0000313" key="8">
    <source>
        <dbReference type="Proteomes" id="UP000664417"/>
    </source>
</evidence>
<keyword evidence="8" id="KW-1185">Reference proteome</keyword>
<evidence type="ECO:0000313" key="7">
    <source>
        <dbReference type="EMBL" id="MBO1321110.1"/>
    </source>
</evidence>